<sequence length="47" mass="4968">MSTWLIAAMGVVYFVVACDQFYKGGVGTGIMFLGYAMGNVGLVMVAK</sequence>
<reference evidence="3" key="1">
    <citation type="submission" date="2020-05" db="EMBL/GenBank/DDBJ databases">
        <authorList>
            <person name="Chiriac C."/>
            <person name="Salcher M."/>
            <person name="Ghai R."/>
            <person name="Kavagutti S V."/>
        </authorList>
    </citation>
    <scope>NUCLEOTIDE SEQUENCE</scope>
</reference>
<evidence type="ECO:0000313" key="4">
    <source>
        <dbReference type="EMBL" id="CAB4221681.1"/>
    </source>
</evidence>
<gene>
    <name evidence="2" type="ORF">UFOVP1286_85</name>
    <name evidence="3" type="ORF">UFOVP1407_22</name>
    <name evidence="4" type="ORF">UFOVP1640_82</name>
</gene>
<organism evidence="3">
    <name type="scientific">uncultured Caudovirales phage</name>
    <dbReference type="NCBI Taxonomy" id="2100421"/>
    <lineage>
        <taxon>Viruses</taxon>
        <taxon>Duplodnaviria</taxon>
        <taxon>Heunggongvirae</taxon>
        <taxon>Uroviricota</taxon>
        <taxon>Caudoviricetes</taxon>
        <taxon>Peduoviridae</taxon>
        <taxon>Maltschvirus</taxon>
        <taxon>Maltschvirus maltsch</taxon>
    </lineage>
</organism>
<keyword evidence="1" id="KW-1133">Transmembrane helix</keyword>
<keyword evidence="1" id="KW-0812">Transmembrane</keyword>
<evidence type="ECO:0000313" key="2">
    <source>
        <dbReference type="EMBL" id="CAB4196353.1"/>
    </source>
</evidence>
<keyword evidence="1" id="KW-0472">Membrane</keyword>
<proteinExistence type="predicted"/>
<evidence type="ECO:0000313" key="3">
    <source>
        <dbReference type="EMBL" id="CAB4205528.1"/>
    </source>
</evidence>
<protein>
    <submittedName>
        <fullName evidence="3">Uncharacterized protein</fullName>
    </submittedName>
</protein>
<name>A0A6J5S9Q2_9CAUD</name>
<dbReference type="EMBL" id="LR797247">
    <property type="protein sequence ID" value="CAB4196353.1"/>
    <property type="molecule type" value="Genomic_DNA"/>
</dbReference>
<evidence type="ECO:0000256" key="1">
    <source>
        <dbReference type="SAM" id="Phobius"/>
    </source>
</evidence>
<dbReference type="EMBL" id="LR797504">
    <property type="protein sequence ID" value="CAB4221681.1"/>
    <property type="molecule type" value="Genomic_DNA"/>
</dbReference>
<feature type="transmembrane region" description="Helical" evidence="1">
    <location>
        <begin position="27"/>
        <end position="46"/>
    </location>
</feature>
<accession>A0A6J5S9Q2</accession>
<dbReference type="EMBL" id="LR797360">
    <property type="protein sequence ID" value="CAB4205528.1"/>
    <property type="molecule type" value="Genomic_DNA"/>
</dbReference>